<evidence type="ECO:0000256" key="1">
    <source>
        <dbReference type="ARBA" id="ARBA00001864"/>
    </source>
</evidence>
<dbReference type="InterPro" id="IPR050146">
    <property type="entry name" value="Type-I_3-dehydroquinase"/>
</dbReference>
<comment type="subunit">
    <text evidence="5">Homodimer.</text>
</comment>
<evidence type="ECO:0000313" key="7">
    <source>
        <dbReference type="Proteomes" id="UP000051166"/>
    </source>
</evidence>
<dbReference type="InterPro" id="IPR013785">
    <property type="entry name" value="Aldolase_TIM"/>
</dbReference>
<dbReference type="GO" id="GO:0008652">
    <property type="term" value="P:amino acid biosynthetic process"/>
    <property type="evidence" value="ECO:0007669"/>
    <property type="project" value="UniProtKB-KW"/>
</dbReference>
<dbReference type="RefSeq" id="WP_056961438.1">
    <property type="nucleotide sequence ID" value="NZ_AZFQ01000053.1"/>
</dbReference>
<dbReference type="CDD" id="cd00502">
    <property type="entry name" value="DHQase_I"/>
    <property type="match status" value="1"/>
</dbReference>
<feature type="active site" description="Schiff-base intermediate with substrate" evidence="5">
    <location>
        <position position="171"/>
    </location>
</feature>
<feature type="binding site" evidence="5">
    <location>
        <position position="83"/>
    </location>
    <ligand>
        <name>3-dehydroquinate</name>
        <dbReference type="ChEBI" id="CHEBI:32364"/>
    </ligand>
</feature>
<comment type="function">
    <text evidence="5">Involved in the third step of the chorismate pathway, which leads to the biosynthesis of aromatic amino acids. Catalyzes the cis-dehydration of 3-dehydroquinate (DHQ) and introduces the first double bond of the aromatic ring to yield 3-dehydroshikimate.</text>
</comment>
<evidence type="ECO:0000256" key="4">
    <source>
        <dbReference type="ARBA" id="ARBA00023270"/>
    </source>
</evidence>
<name>A0A0R1UVH8_9LACO</name>
<keyword evidence="7" id="KW-1185">Reference proteome</keyword>
<keyword evidence="2 5" id="KW-0057">Aromatic amino acid biosynthesis</keyword>
<dbReference type="PATRIC" id="fig|1423801.4.peg.1700"/>
<dbReference type="FunFam" id="3.20.20.70:FF:000047">
    <property type="entry name" value="3-dehydroquinate dehydratase"/>
    <property type="match status" value="1"/>
</dbReference>
<comment type="caution">
    <text evidence="5">Lacks conserved residue(s) required for the propagation of feature annotation.</text>
</comment>
<dbReference type="PANTHER" id="PTHR43699:SF1">
    <property type="entry name" value="3-DEHYDROQUINATE DEHYDRATASE"/>
    <property type="match status" value="1"/>
</dbReference>
<dbReference type="PANTHER" id="PTHR43699">
    <property type="entry name" value="3-DEHYDROQUINATE DEHYDRATASE"/>
    <property type="match status" value="1"/>
</dbReference>
<dbReference type="STRING" id="1423801.FD50_GL001662"/>
<evidence type="ECO:0000256" key="3">
    <source>
        <dbReference type="ARBA" id="ARBA00023239"/>
    </source>
</evidence>
<proteinExistence type="inferred from homology"/>
<comment type="catalytic activity">
    <reaction evidence="1 5">
        <text>3-dehydroquinate = 3-dehydroshikimate + H2O</text>
        <dbReference type="Rhea" id="RHEA:21096"/>
        <dbReference type="ChEBI" id="CHEBI:15377"/>
        <dbReference type="ChEBI" id="CHEBI:16630"/>
        <dbReference type="ChEBI" id="CHEBI:32364"/>
        <dbReference type="EC" id="4.2.1.10"/>
    </reaction>
</comment>
<dbReference type="HAMAP" id="MF_00214">
    <property type="entry name" value="AroD"/>
    <property type="match status" value="1"/>
</dbReference>
<comment type="pathway">
    <text evidence="5">Metabolic intermediate biosynthesis; chorismate biosynthesis; chorismate from D-erythrose 4-phosphate and phosphoenolpyruvate: step 3/7.</text>
</comment>
<evidence type="ECO:0000256" key="5">
    <source>
        <dbReference type="HAMAP-Rule" id="MF_00214"/>
    </source>
</evidence>
<dbReference type="Pfam" id="PF01487">
    <property type="entry name" value="DHquinase_I"/>
    <property type="match status" value="1"/>
</dbReference>
<keyword evidence="4 5" id="KW-0704">Schiff base</keyword>
<keyword evidence="5" id="KW-0028">Amino-acid biosynthesis</keyword>
<dbReference type="GO" id="GO:0009073">
    <property type="term" value="P:aromatic amino acid family biosynthetic process"/>
    <property type="evidence" value="ECO:0007669"/>
    <property type="project" value="UniProtKB-KW"/>
</dbReference>
<organism evidence="6 7">
    <name type="scientific">Liquorilactobacillus satsumensis DSM 16230 = JCM 12392</name>
    <dbReference type="NCBI Taxonomy" id="1423801"/>
    <lineage>
        <taxon>Bacteria</taxon>
        <taxon>Bacillati</taxon>
        <taxon>Bacillota</taxon>
        <taxon>Bacilli</taxon>
        <taxon>Lactobacillales</taxon>
        <taxon>Lactobacillaceae</taxon>
        <taxon>Liquorilactobacillus</taxon>
    </lineage>
</organism>
<accession>A0A0R1UVH8</accession>
<feature type="binding site" evidence="5">
    <location>
        <begin position="47"/>
        <end position="49"/>
    </location>
    <ligand>
        <name>3-dehydroquinate</name>
        <dbReference type="ChEBI" id="CHEBI:32364"/>
    </ligand>
</feature>
<feature type="active site" description="Proton donor/acceptor" evidence="5">
    <location>
        <position position="144"/>
    </location>
</feature>
<dbReference type="GO" id="GO:0003855">
    <property type="term" value="F:3-dehydroquinate dehydratase activity"/>
    <property type="evidence" value="ECO:0007669"/>
    <property type="project" value="UniProtKB-UniRule"/>
</dbReference>
<keyword evidence="3 5" id="KW-0456">Lyase</keyword>
<dbReference type="UniPathway" id="UPA00053">
    <property type="reaction ID" value="UER00086"/>
</dbReference>
<dbReference type="NCBIfam" id="TIGR01093">
    <property type="entry name" value="aroD"/>
    <property type="match status" value="1"/>
</dbReference>
<protein>
    <recommendedName>
        <fullName evidence="5">3-dehydroquinate dehydratase</fullName>
        <shortName evidence="5">3-dehydroquinase</shortName>
        <ecNumber evidence="5">4.2.1.10</ecNumber>
    </recommendedName>
    <alternativeName>
        <fullName evidence="5">Type I DHQase</fullName>
    </alternativeName>
    <alternativeName>
        <fullName evidence="5">Type I dehydroquinase</fullName>
        <shortName evidence="5">DHQ1</shortName>
    </alternativeName>
</protein>
<feature type="binding site" evidence="5">
    <location>
        <position position="232"/>
    </location>
    <ligand>
        <name>3-dehydroquinate</name>
        <dbReference type="ChEBI" id="CHEBI:32364"/>
    </ligand>
</feature>
<evidence type="ECO:0000256" key="2">
    <source>
        <dbReference type="ARBA" id="ARBA00023141"/>
    </source>
</evidence>
<feature type="binding site" evidence="5">
    <location>
        <position position="213"/>
    </location>
    <ligand>
        <name>3-dehydroquinate</name>
        <dbReference type="ChEBI" id="CHEBI:32364"/>
    </ligand>
</feature>
<dbReference type="GO" id="GO:0009423">
    <property type="term" value="P:chorismate biosynthetic process"/>
    <property type="evidence" value="ECO:0007669"/>
    <property type="project" value="UniProtKB-UniRule"/>
</dbReference>
<reference evidence="6 7" key="1">
    <citation type="journal article" date="2015" name="Genome Announc.">
        <title>Expanding the biotechnology potential of lactobacilli through comparative genomics of 213 strains and associated genera.</title>
        <authorList>
            <person name="Sun Z."/>
            <person name="Harris H.M."/>
            <person name="McCann A."/>
            <person name="Guo C."/>
            <person name="Argimon S."/>
            <person name="Zhang W."/>
            <person name="Yang X."/>
            <person name="Jeffery I.B."/>
            <person name="Cooney J.C."/>
            <person name="Kagawa T.F."/>
            <person name="Liu W."/>
            <person name="Song Y."/>
            <person name="Salvetti E."/>
            <person name="Wrobel A."/>
            <person name="Rasinkangas P."/>
            <person name="Parkhill J."/>
            <person name="Rea M.C."/>
            <person name="O'Sullivan O."/>
            <person name="Ritari J."/>
            <person name="Douillard F.P."/>
            <person name="Paul Ross R."/>
            <person name="Yang R."/>
            <person name="Briner A.E."/>
            <person name="Felis G.E."/>
            <person name="de Vos W.M."/>
            <person name="Barrangou R."/>
            <person name="Klaenhammer T.R."/>
            <person name="Caufield P.W."/>
            <person name="Cui Y."/>
            <person name="Zhang H."/>
            <person name="O'Toole P.W."/>
        </authorList>
    </citation>
    <scope>NUCLEOTIDE SEQUENCE [LARGE SCALE GENOMIC DNA]</scope>
    <source>
        <strain evidence="6 7">DSM 16230</strain>
    </source>
</reference>
<comment type="caution">
    <text evidence="6">The sequence shown here is derived from an EMBL/GenBank/DDBJ whole genome shotgun (WGS) entry which is preliminary data.</text>
</comment>
<feature type="binding site" evidence="5">
    <location>
        <position position="236"/>
    </location>
    <ligand>
        <name>3-dehydroquinate</name>
        <dbReference type="ChEBI" id="CHEBI:32364"/>
    </ligand>
</feature>
<dbReference type="GeneID" id="98308912"/>
<dbReference type="InterPro" id="IPR001381">
    <property type="entry name" value="DHquinase_I"/>
</dbReference>
<dbReference type="SUPFAM" id="SSF51569">
    <property type="entry name" value="Aldolase"/>
    <property type="match status" value="1"/>
</dbReference>
<dbReference type="Gene3D" id="3.20.20.70">
    <property type="entry name" value="Aldolase class I"/>
    <property type="match status" value="1"/>
</dbReference>
<dbReference type="EC" id="4.2.1.10" evidence="5"/>
<dbReference type="AlphaFoldDB" id="A0A0R1UVH8"/>
<gene>
    <name evidence="5" type="primary">aroD</name>
    <name evidence="6" type="ORF">FD50_GL001662</name>
</gene>
<comment type="similarity">
    <text evidence="5">Belongs to the type-I 3-dehydroquinase family.</text>
</comment>
<dbReference type="EMBL" id="AZFQ01000053">
    <property type="protein sequence ID" value="KRL97111.1"/>
    <property type="molecule type" value="Genomic_DNA"/>
</dbReference>
<dbReference type="GO" id="GO:0046279">
    <property type="term" value="P:3,4-dihydroxybenzoate biosynthetic process"/>
    <property type="evidence" value="ECO:0007669"/>
    <property type="project" value="TreeGrafter"/>
</dbReference>
<evidence type="ECO:0000313" key="6">
    <source>
        <dbReference type="EMBL" id="KRL97111.1"/>
    </source>
</evidence>
<sequence length="252" mass="27908">MLKKLQVKQTLFKSGETKIAVPLTAPTPKKLLEEARKAVAAKPDVIEWRIDFYKNVLDQQEYRNTQQQLIHILGKIPLLTTFRTQHEGGVAPLSDEQYFKLMQWISLNQLTDLLDLELNRDASQTIPIISAAHRAGLKIIISNHEFQQTPSEEEIITRLQQMATMHADIAKIAVMPKNAADVLTLLNATYHADQQISIPLITMAMGQLGKLSRISGSLFGSVLSFASVGEASAPGQLTAATLRKALEMLSAK</sequence>
<dbReference type="Proteomes" id="UP000051166">
    <property type="component" value="Unassembled WGS sequence"/>
</dbReference>